<reference evidence="5 6" key="1">
    <citation type="submission" date="2016-11" db="EMBL/GenBank/DDBJ databases">
        <authorList>
            <person name="Jaros S."/>
            <person name="Januszkiewicz K."/>
            <person name="Wedrychowicz H."/>
        </authorList>
    </citation>
    <scope>NUCLEOTIDE SEQUENCE [LARGE SCALE GENOMIC DNA]</scope>
    <source>
        <strain evidence="5 6">DSM 18119</strain>
    </source>
</reference>
<dbReference type="PANTHER" id="PTHR32347:SF23">
    <property type="entry name" value="BLL5650 PROTEIN"/>
    <property type="match status" value="1"/>
</dbReference>
<dbReference type="Proteomes" id="UP000184048">
    <property type="component" value="Unassembled WGS sequence"/>
</dbReference>
<dbReference type="PANTHER" id="PTHR32347">
    <property type="entry name" value="EFFLUX SYSTEM COMPONENT YKNX-RELATED"/>
    <property type="match status" value="1"/>
</dbReference>
<dbReference type="OrthoDB" id="9778236at2"/>
<proteinExistence type="predicted"/>
<gene>
    <name evidence="5" type="ORF">SAMN02745131_01701</name>
</gene>
<name>A0A1M4YF66_9BACT</name>
<dbReference type="InterPro" id="IPR050465">
    <property type="entry name" value="UPF0194_transport"/>
</dbReference>
<dbReference type="Gene3D" id="2.40.50.100">
    <property type="match status" value="1"/>
</dbReference>
<dbReference type="EMBL" id="FQUU01000005">
    <property type="protein sequence ID" value="SHF04405.1"/>
    <property type="molecule type" value="Genomic_DNA"/>
</dbReference>
<evidence type="ECO:0000259" key="4">
    <source>
        <dbReference type="Pfam" id="PF25917"/>
    </source>
</evidence>
<protein>
    <submittedName>
        <fullName evidence="5">HlyD family secretion protein</fullName>
    </submittedName>
</protein>
<dbReference type="InterPro" id="IPR058625">
    <property type="entry name" value="MdtA-like_BSH"/>
</dbReference>
<comment type="subcellular location">
    <subcellularLocation>
        <location evidence="1">Cell envelope</location>
    </subcellularLocation>
</comment>
<dbReference type="Pfam" id="PF25917">
    <property type="entry name" value="BSH_RND"/>
    <property type="match status" value="1"/>
</dbReference>
<evidence type="ECO:0000256" key="3">
    <source>
        <dbReference type="SAM" id="Coils"/>
    </source>
</evidence>
<accession>A0A1M4YF66</accession>
<feature type="domain" description="Multidrug resistance protein MdtA-like barrel-sandwich hybrid" evidence="4">
    <location>
        <begin position="34"/>
        <end position="216"/>
    </location>
</feature>
<dbReference type="STRING" id="1121884.SAMN02745131_01701"/>
<dbReference type="SUPFAM" id="SSF111369">
    <property type="entry name" value="HlyD-like secretion proteins"/>
    <property type="match status" value="1"/>
</dbReference>
<evidence type="ECO:0000256" key="1">
    <source>
        <dbReference type="ARBA" id="ARBA00004196"/>
    </source>
</evidence>
<dbReference type="GO" id="GO:0030313">
    <property type="term" value="C:cell envelope"/>
    <property type="evidence" value="ECO:0007669"/>
    <property type="project" value="UniProtKB-SubCell"/>
</dbReference>
<dbReference type="PROSITE" id="PS51257">
    <property type="entry name" value="PROKAR_LIPOPROTEIN"/>
    <property type="match status" value="1"/>
</dbReference>
<keyword evidence="2 3" id="KW-0175">Coiled coil</keyword>
<dbReference type="Gene3D" id="2.40.30.170">
    <property type="match status" value="1"/>
</dbReference>
<evidence type="ECO:0000313" key="5">
    <source>
        <dbReference type="EMBL" id="SHF04405.1"/>
    </source>
</evidence>
<keyword evidence="6" id="KW-1185">Reference proteome</keyword>
<sequence length="314" mass="34503">MKRIVFLSLVPFIFSCHSNKKEFDASGSFEADEVVVSSQVNGQLLNFSVNEGDSLAPGQVVGTIDSSSLSLQKAQVNATIHSLSEKTQTVAPQVQLLNNQLAVQQAQLKNLAHEKERIERLVKADAATGKQLDDINSQIEVTKRQMEVTRQQIAVQRSNVATQNRGILSEKAPLEKQVALVEEQLSRARITNPTNGIVLTKYAEQGEVTTAGKPLYKIADLSVMTLRAYVTGSQLSQLRLNQQVNVGIDDGKGGYRMYKGTITSISDKAEFTPKTIQTKEERANLVYAVKIRVPNDGYLKIGMYGEVKFPNPAP</sequence>
<evidence type="ECO:0000313" key="6">
    <source>
        <dbReference type="Proteomes" id="UP000184048"/>
    </source>
</evidence>
<evidence type="ECO:0000256" key="2">
    <source>
        <dbReference type="ARBA" id="ARBA00023054"/>
    </source>
</evidence>
<feature type="coiled-coil region" evidence="3">
    <location>
        <begin position="94"/>
        <end position="152"/>
    </location>
</feature>
<dbReference type="RefSeq" id="WP_072834899.1">
    <property type="nucleotide sequence ID" value="NZ_FQUU01000005.1"/>
</dbReference>
<dbReference type="AlphaFoldDB" id="A0A1M4YF66"/>
<organism evidence="5 6">
    <name type="scientific">Flavisolibacter ginsengisoli DSM 18119</name>
    <dbReference type="NCBI Taxonomy" id="1121884"/>
    <lineage>
        <taxon>Bacteria</taxon>
        <taxon>Pseudomonadati</taxon>
        <taxon>Bacteroidota</taxon>
        <taxon>Chitinophagia</taxon>
        <taxon>Chitinophagales</taxon>
        <taxon>Chitinophagaceae</taxon>
        <taxon>Flavisolibacter</taxon>
    </lineage>
</organism>